<dbReference type="GO" id="GO:0016301">
    <property type="term" value="F:kinase activity"/>
    <property type="evidence" value="ECO:0007669"/>
    <property type="project" value="UniProtKB-KW"/>
</dbReference>
<dbReference type="InterPro" id="IPR029056">
    <property type="entry name" value="Ribokinase-like"/>
</dbReference>
<dbReference type="OrthoDB" id="26949at2157"/>
<proteinExistence type="predicted"/>
<evidence type="ECO:0000259" key="1">
    <source>
        <dbReference type="Pfam" id="PF00294"/>
    </source>
</evidence>
<gene>
    <name evidence="2" type="ORF">MBBTH_04960</name>
</gene>
<dbReference type="InterPro" id="IPR011611">
    <property type="entry name" value="PfkB_dom"/>
</dbReference>
<accession>A0A315XS53</accession>
<keyword evidence="2" id="KW-0418">Kinase</keyword>
<dbReference type="Pfam" id="PF00294">
    <property type="entry name" value="PfkB"/>
    <property type="match status" value="1"/>
</dbReference>
<evidence type="ECO:0000313" key="2">
    <source>
        <dbReference type="EMBL" id="PWB87909.1"/>
    </source>
</evidence>
<comment type="caution">
    <text evidence="2">The sequence shown here is derived from an EMBL/GenBank/DDBJ whole genome shotgun (WGS) entry which is preliminary data.</text>
</comment>
<dbReference type="SUPFAM" id="SSF53613">
    <property type="entry name" value="Ribokinase-like"/>
    <property type="match status" value="1"/>
</dbReference>
<sequence>MTLVVIGPVTRDLIVIGEEKSHKVGGATYYQSFVFEEFFNDYLAIVNCDDKSLINGFPDLDKVRVIEKDTTHFFINRYPQKDNPDVREQLSNFADIPICPEDLEEILPDEIDAFVINPLNRYDFPAETIDFLKGFNVPIFISIQGFLRLQDVNVNDNYTIKLENFEELASILSGVDAIFLDEEEANIIGVDYDVDEIVITNGSMGSRIISDVEIRIDPVKCENVVDTTGCGDTFMASYITQKLLLKSSEIAGNFASKIASEKIENFGPYTPNG</sequence>
<feature type="domain" description="Carbohydrate kinase PfkB" evidence="1">
    <location>
        <begin position="194"/>
        <end position="271"/>
    </location>
</feature>
<keyword evidence="2" id="KW-0808">Transferase</keyword>
<protein>
    <submittedName>
        <fullName evidence="2">PfkB family carbohydrate kinase</fullName>
    </submittedName>
</protein>
<dbReference type="Proteomes" id="UP000251717">
    <property type="component" value="Unassembled WGS sequence"/>
</dbReference>
<evidence type="ECO:0000313" key="3">
    <source>
        <dbReference type="Proteomes" id="UP000251717"/>
    </source>
</evidence>
<dbReference type="EMBL" id="MZGS01000016">
    <property type="protein sequence ID" value="PWB87909.1"/>
    <property type="molecule type" value="Genomic_DNA"/>
</dbReference>
<name>A0A315XS53_9EURY</name>
<dbReference type="Gene3D" id="3.40.1190.20">
    <property type="match status" value="1"/>
</dbReference>
<organism evidence="2 3">
    <name type="scientific">Methanobrevibacter thaueri</name>
    <dbReference type="NCBI Taxonomy" id="190975"/>
    <lineage>
        <taxon>Archaea</taxon>
        <taxon>Methanobacteriati</taxon>
        <taxon>Methanobacteriota</taxon>
        <taxon>Methanomada group</taxon>
        <taxon>Methanobacteria</taxon>
        <taxon>Methanobacteriales</taxon>
        <taxon>Methanobacteriaceae</taxon>
        <taxon>Methanobrevibacter</taxon>
    </lineage>
</organism>
<dbReference type="RefSeq" id="WP_116591472.1">
    <property type="nucleotide sequence ID" value="NZ_MZGS01000016.1"/>
</dbReference>
<keyword evidence="3" id="KW-1185">Reference proteome</keyword>
<reference evidence="2 3" key="1">
    <citation type="submission" date="2017-03" db="EMBL/GenBank/DDBJ databases">
        <title>Genome sequence of Methanobrevibacter thaueri.</title>
        <authorList>
            <person name="Poehlein A."/>
            <person name="Seedorf H."/>
            <person name="Daniel R."/>
        </authorList>
    </citation>
    <scope>NUCLEOTIDE SEQUENCE [LARGE SCALE GENOMIC DNA]</scope>
    <source>
        <strain evidence="2 3">DSM 11995</strain>
    </source>
</reference>
<dbReference type="AlphaFoldDB" id="A0A315XS53"/>